<protein>
    <submittedName>
        <fullName evidence="2">Uncharacterized protein</fullName>
    </submittedName>
</protein>
<feature type="region of interest" description="Disordered" evidence="1">
    <location>
        <begin position="39"/>
        <end position="66"/>
    </location>
</feature>
<dbReference type="EMBL" id="GBRH01177061">
    <property type="protein sequence ID" value="JAE20835.1"/>
    <property type="molecule type" value="Transcribed_RNA"/>
</dbReference>
<dbReference type="AlphaFoldDB" id="A0A0A9G6Y0"/>
<organism evidence="2">
    <name type="scientific">Arundo donax</name>
    <name type="common">Giant reed</name>
    <name type="synonym">Donax arundinaceus</name>
    <dbReference type="NCBI Taxonomy" id="35708"/>
    <lineage>
        <taxon>Eukaryota</taxon>
        <taxon>Viridiplantae</taxon>
        <taxon>Streptophyta</taxon>
        <taxon>Embryophyta</taxon>
        <taxon>Tracheophyta</taxon>
        <taxon>Spermatophyta</taxon>
        <taxon>Magnoliopsida</taxon>
        <taxon>Liliopsida</taxon>
        <taxon>Poales</taxon>
        <taxon>Poaceae</taxon>
        <taxon>PACMAD clade</taxon>
        <taxon>Arundinoideae</taxon>
        <taxon>Arundineae</taxon>
        <taxon>Arundo</taxon>
    </lineage>
</organism>
<reference evidence="2" key="2">
    <citation type="journal article" date="2015" name="Data Brief">
        <title>Shoot transcriptome of the giant reed, Arundo donax.</title>
        <authorList>
            <person name="Barrero R.A."/>
            <person name="Guerrero F.D."/>
            <person name="Moolhuijzen P."/>
            <person name="Goolsby J.A."/>
            <person name="Tidwell J."/>
            <person name="Bellgard S.E."/>
            <person name="Bellgard M.I."/>
        </authorList>
    </citation>
    <scope>NUCLEOTIDE SEQUENCE</scope>
    <source>
        <tissue evidence="2">Shoot tissue taken approximately 20 cm above the soil surface</tissue>
    </source>
</reference>
<accession>A0A0A9G6Y0</accession>
<reference evidence="2" key="1">
    <citation type="submission" date="2014-09" db="EMBL/GenBank/DDBJ databases">
        <authorList>
            <person name="Magalhaes I.L.F."/>
            <person name="Oliveira U."/>
            <person name="Santos F.R."/>
            <person name="Vidigal T.H.D.A."/>
            <person name="Brescovit A.D."/>
            <person name="Santos A.J."/>
        </authorList>
    </citation>
    <scope>NUCLEOTIDE SEQUENCE</scope>
    <source>
        <tissue evidence="2">Shoot tissue taken approximately 20 cm above the soil surface</tissue>
    </source>
</reference>
<name>A0A0A9G6Y0_ARUDO</name>
<sequence length="66" mass="7186">MPLVERPFLAKTRTRATKVSCKGRTPELSSLLRDCMAPSASPARTCAATRPWKERGPGERPAATMS</sequence>
<evidence type="ECO:0000256" key="1">
    <source>
        <dbReference type="SAM" id="MobiDB-lite"/>
    </source>
</evidence>
<proteinExistence type="predicted"/>
<evidence type="ECO:0000313" key="2">
    <source>
        <dbReference type="EMBL" id="JAE20835.1"/>
    </source>
</evidence>